<dbReference type="InterPro" id="IPR032095">
    <property type="entry name" value="Sacchrp_dh-like_C"/>
</dbReference>
<organism evidence="3 4">
    <name type="scientific">Methylobacterium nonmethylotrophicum</name>
    <dbReference type="NCBI Taxonomy" id="1141884"/>
    <lineage>
        <taxon>Bacteria</taxon>
        <taxon>Pseudomonadati</taxon>
        <taxon>Pseudomonadota</taxon>
        <taxon>Alphaproteobacteria</taxon>
        <taxon>Hyphomicrobiales</taxon>
        <taxon>Methylobacteriaceae</taxon>
        <taxon>Methylobacterium</taxon>
    </lineage>
</organism>
<dbReference type="EMBL" id="SRLB01000018">
    <property type="protein sequence ID" value="TGD96625.1"/>
    <property type="molecule type" value="Genomic_DNA"/>
</dbReference>
<dbReference type="Proteomes" id="UP000297535">
    <property type="component" value="Unassembled WGS sequence"/>
</dbReference>
<evidence type="ECO:0000259" key="1">
    <source>
        <dbReference type="Pfam" id="PF03435"/>
    </source>
</evidence>
<dbReference type="Gene3D" id="3.40.50.720">
    <property type="entry name" value="NAD(P)-binding Rossmann-like Domain"/>
    <property type="match status" value="1"/>
</dbReference>
<evidence type="ECO:0000313" key="4">
    <source>
        <dbReference type="Proteomes" id="UP000297535"/>
    </source>
</evidence>
<evidence type="ECO:0000313" key="3">
    <source>
        <dbReference type="EMBL" id="TGD96625.1"/>
    </source>
</evidence>
<sequence>MTDRATTDWPVHGRISGPIVMIGFGSIGRGTLPLIERHFTYDKARFTVVEPSDSHKALADKHGLRFRQVALTKDNYREVLTPLLTEGGGQGFCVNLSVDTSSRDIMELCREIGALYIDTVAEPWPGFYFDKNAGPADRTNYALREQILDARRRKPGGPTAVSCCGANPGMVSWFVKQALLNVAADLGLQTPEPKTREDWAALMRETGVKGIHIAERDTQRAKSEKPQGVFVNTWSVEGFVSEGNQPAELGWGTHETWMPENGRTLPNDAPAIYLLQPGADTRVRSWTPTAQAQFGFLVTHNEAISIADYYTVRQDGKAVYRPTCHYAYHPCNEAVLSLHEMWGQAGRVQEQHHILDENEIVDGIDELGVLLYGHGKNAYWYGSQLSIEETRRIAPYQNATGLQVTSAVLAGMVWALENPEAGIVEADEVDFRRCLEVQLPYLGPVIGVYTDWTPLSGRPGLFPEDIDASDPWQFRNVLVHGA</sequence>
<protein>
    <submittedName>
        <fullName evidence="3">Homospermidine synthase</fullName>
    </submittedName>
</protein>
<dbReference type="RefSeq" id="WP_135417554.1">
    <property type="nucleotide sequence ID" value="NZ_SRLB01000018.1"/>
</dbReference>
<dbReference type="Pfam" id="PF16653">
    <property type="entry name" value="Sacchrp_dh_C"/>
    <property type="match status" value="1"/>
</dbReference>
<reference evidence="3 4" key="1">
    <citation type="submission" date="2019-04" db="EMBL/GenBank/DDBJ databases">
        <authorList>
            <person name="Feng G."/>
            <person name="Zhu H."/>
        </authorList>
    </citation>
    <scope>NUCLEOTIDE SEQUENCE [LARGE SCALE GENOMIC DNA]</scope>
    <source>
        <strain evidence="3 4">6HR-1</strain>
    </source>
</reference>
<dbReference type="InterPro" id="IPR005097">
    <property type="entry name" value="Sacchrp_dh_NADP-bd"/>
</dbReference>
<accession>A0A4Z0NL25</accession>
<proteinExistence type="predicted"/>
<name>A0A4Z0NL25_9HYPH</name>
<dbReference type="OrthoDB" id="9767495at2"/>
<keyword evidence="4" id="KW-1185">Reference proteome</keyword>
<feature type="domain" description="Saccharopine dehydrogenase-like C-terminal" evidence="2">
    <location>
        <begin position="165"/>
        <end position="444"/>
    </location>
</feature>
<dbReference type="Gene3D" id="3.30.360.30">
    <property type="entry name" value="homospermidine synthase like"/>
    <property type="match status" value="1"/>
</dbReference>
<dbReference type="AlphaFoldDB" id="A0A4Z0NL25"/>
<dbReference type="InterPro" id="IPR023181">
    <property type="entry name" value="Homospermid_syn-like_C"/>
</dbReference>
<dbReference type="Pfam" id="PF03435">
    <property type="entry name" value="Sacchrp_dh_NADP"/>
    <property type="match status" value="1"/>
</dbReference>
<evidence type="ECO:0000259" key="2">
    <source>
        <dbReference type="Pfam" id="PF16653"/>
    </source>
</evidence>
<gene>
    <name evidence="3" type="ORF">EU555_23015</name>
</gene>
<feature type="domain" description="Saccharopine dehydrogenase NADP binding" evidence="1">
    <location>
        <begin position="19"/>
        <end position="161"/>
    </location>
</feature>
<comment type="caution">
    <text evidence="3">The sequence shown here is derived from an EMBL/GenBank/DDBJ whole genome shotgun (WGS) entry which is preliminary data.</text>
</comment>